<dbReference type="InterPro" id="IPR013328">
    <property type="entry name" value="6PGD_dom2"/>
</dbReference>
<gene>
    <name evidence="6" type="ORF">C2869_12690</name>
</gene>
<dbReference type="InterPro" id="IPR006115">
    <property type="entry name" value="6PGDH_NADP-bd"/>
</dbReference>
<dbReference type="InterPro" id="IPR008927">
    <property type="entry name" value="6-PGluconate_DH-like_C_sf"/>
</dbReference>
<proteinExistence type="predicted"/>
<dbReference type="PANTHER" id="PTHR43580:SF2">
    <property type="entry name" value="CYTOKINE-LIKE NUCLEAR FACTOR N-PAC"/>
    <property type="match status" value="1"/>
</dbReference>
<dbReference type="InterPro" id="IPR029154">
    <property type="entry name" value="HIBADH-like_NADP-bd"/>
</dbReference>
<dbReference type="GO" id="GO:0050661">
    <property type="term" value="F:NADP binding"/>
    <property type="evidence" value="ECO:0007669"/>
    <property type="project" value="InterPro"/>
</dbReference>
<dbReference type="Proteomes" id="UP000244441">
    <property type="component" value="Chromosome"/>
</dbReference>
<feature type="domain" description="6-phosphogluconate dehydrogenase NADP-binding" evidence="4">
    <location>
        <begin position="3"/>
        <end position="163"/>
    </location>
</feature>
<dbReference type="Pfam" id="PF14833">
    <property type="entry name" value="NAD_binding_11"/>
    <property type="match status" value="1"/>
</dbReference>
<dbReference type="PANTHER" id="PTHR43580">
    <property type="entry name" value="OXIDOREDUCTASE GLYR1-RELATED"/>
    <property type="match status" value="1"/>
</dbReference>
<keyword evidence="7" id="KW-1185">Reference proteome</keyword>
<dbReference type="SUPFAM" id="SSF48179">
    <property type="entry name" value="6-phosphogluconate dehydrogenase C-terminal domain-like"/>
    <property type="match status" value="1"/>
</dbReference>
<evidence type="ECO:0000256" key="2">
    <source>
        <dbReference type="ARBA" id="ARBA00023027"/>
    </source>
</evidence>
<dbReference type="SUPFAM" id="SSF51735">
    <property type="entry name" value="NAD(P)-binding Rossmann-fold domains"/>
    <property type="match status" value="1"/>
</dbReference>
<accession>A0A2S0VSS8</accession>
<name>A0A2S0VSS8_9ALTE</name>
<reference evidence="6 7" key="1">
    <citation type="submission" date="2018-01" db="EMBL/GenBank/DDBJ databases">
        <title>Genome sequence of a Cantenovulum-like bacteria.</title>
        <authorList>
            <person name="Tan W.R."/>
            <person name="Lau N.-S."/>
            <person name="Go F."/>
            <person name="Amirul A.-A.A."/>
        </authorList>
    </citation>
    <scope>NUCLEOTIDE SEQUENCE [LARGE SCALE GENOMIC DNA]</scope>
    <source>
        <strain evidence="6 7">CCB-QB4</strain>
    </source>
</reference>
<evidence type="ECO:0000256" key="1">
    <source>
        <dbReference type="ARBA" id="ARBA00023002"/>
    </source>
</evidence>
<dbReference type="AlphaFoldDB" id="A0A2S0VSS8"/>
<dbReference type="PIRSF" id="PIRSF000103">
    <property type="entry name" value="HIBADH"/>
    <property type="match status" value="1"/>
</dbReference>
<feature type="domain" description="3-hydroxyisobutyrate dehydrogenase-like NAD-binding" evidence="5">
    <location>
        <begin position="167"/>
        <end position="282"/>
    </location>
</feature>
<organism evidence="6 7">
    <name type="scientific">Saccharobesus litoralis</name>
    <dbReference type="NCBI Taxonomy" id="2172099"/>
    <lineage>
        <taxon>Bacteria</taxon>
        <taxon>Pseudomonadati</taxon>
        <taxon>Pseudomonadota</taxon>
        <taxon>Gammaproteobacteria</taxon>
        <taxon>Alteromonadales</taxon>
        <taxon>Alteromonadaceae</taxon>
        <taxon>Saccharobesus</taxon>
    </lineage>
</organism>
<dbReference type="GO" id="GO:0051287">
    <property type="term" value="F:NAD binding"/>
    <property type="evidence" value="ECO:0007669"/>
    <property type="project" value="InterPro"/>
</dbReference>
<evidence type="ECO:0000259" key="5">
    <source>
        <dbReference type="Pfam" id="PF14833"/>
    </source>
</evidence>
<dbReference type="RefSeq" id="WP_108603290.1">
    <property type="nucleotide sequence ID" value="NZ_CP026604.1"/>
</dbReference>
<keyword evidence="2" id="KW-0520">NAD</keyword>
<dbReference type="Gene3D" id="1.10.1040.10">
    <property type="entry name" value="N-(1-d-carboxylethyl)-l-norvaline Dehydrogenase, domain 2"/>
    <property type="match status" value="1"/>
</dbReference>
<dbReference type="EMBL" id="CP026604">
    <property type="protein sequence ID" value="AWB67243.1"/>
    <property type="molecule type" value="Genomic_DNA"/>
</dbReference>
<dbReference type="InterPro" id="IPR015815">
    <property type="entry name" value="HIBADH-related"/>
</dbReference>
<dbReference type="GO" id="GO:0016491">
    <property type="term" value="F:oxidoreductase activity"/>
    <property type="evidence" value="ECO:0007669"/>
    <property type="project" value="UniProtKB-KW"/>
</dbReference>
<dbReference type="Gene3D" id="3.40.50.720">
    <property type="entry name" value="NAD(P)-binding Rossmann-like Domain"/>
    <property type="match status" value="1"/>
</dbReference>
<feature type="active site" evidence="3">
    <location>
        <position position="172"/>
    </location>
</feature>
<keyword evidence="1" id="KW-0560">Oxidoreductase</keyword>
<dbReference type="Pfam" id="PF03446">
    <property type="entry name" value="NAD_binding_2"/>
    <property type="match status" value="1"/>
</dbReference>
<protein>
    <submittedName>
        <fullName evidence="6">NAD(P)-dependent oxidoreductase</fullName>
    </submittedName>
</protein>
<sequence length="285" mass="30855">MANIAFLGMGAMGSRMVLHLINAGHQVTVWNRDLSMADRLKDKGAIIAKTPAQAAIGQDYVISMVRDDQASRQVWLDENNGALSTINQQTVAIESSTLSIEWTNTLAQHCQAHGVAFADAPVAGSRPQAEAGQLIYFVGSNSATFERISPILSLMASKIFQMGNISAGATVKLLVNTLFSSQIALMAELIHWLKIQNTDIDKMLNTLTELPVCSAALAGATKAIQADNYAPAFPIELVEKDLAYFLQANDKNLPITSLIHKHYENAIKQDLAHLNINAVAKLARC</sequence>
<evidence type="ECO:0000256" key="3">
    <source>
        <dbReference type="PIRSR" id="PIRSR000103-1"/>
    </source>
</evidence>
<dbReference type="OrthoDB" id="9786703at2"/>
<evidence type="ECO:0000313" key="7">
    <source>
        <dbReference type="Proteomes" id="UP000244441"/>
    </source>
</evidence>
<evidence type="ECO:0000259" key="4">
    <source>
        <dbReference type="Pfam" id="PF03446"/>
    </source>
</evidence>
<evidence type="ECO:0000313" key="6">
    <source>
        <dbReference type="EMBL" id="AWB67243.1"/>
    </source>
</evidence>
<dbReference type="InterPro" id="IPR051265">
    <property type="entry name" value="HIBADH-related_NP60_sf"/>
</dbReference>
<dbReference type="KEGG" id="cate:C2869_12690"/>
<dbReference type="InterPro" id="IPR036291">
    <property type="entry name" value="NAD(P)-bd_dom_sf"/>
</dbReference>